<feature type="coiled-coil region" evidence="1">
    <location>
        <begin position="3"/>
        <end position="126"/>
    </location>
</feature>
<accession>A0A1M6SCY8</accession>
<name>A0A1M6SCY8_PARC5</name>
<dbReference type="PANTHER" id="PTHR30469">
    <property type="entry name" value="MULTIDRUG RESISTANCE PROTEIN MDTA"/>
    <property type="match status" value="1"/>
</dbReference>
<dbReference type="PANTHER" id="PTHR30469:SF15">
    <property type="entry name" value="HLYD FAMILY OF SECRETION PROTEINS"/>
    <property type="match status" value="1"/>
</dbReference>
<dbReference type="GO" id="GO:1990281">
    <property type="term" value="C:efflux pump complex"/>
    <property type="evidence" value="ECO:0007669"/>
    <property type="project" value="TreeGrafter"/>
</dbReference>
<organism evidence="2 3">
    <name type="scientific">Paramaledivibacter caminithermalis (strain DSM 15212 / CIP 107654 / DViRD3)</name>
    <name type="common">Clostridium caminithermale</name>
    <dbReference type="NCBI Taxonomy" id="1121301"/>
    <lineage>
        <taxon>Bacteria</taxon>
        <taxon>Bacillati</taxon>
        <taxon>Bacillota</taxon>
        <taxon>Clostridia</taxon>
        <taxon>Peptostreptococcales</taxon>
        <taxon>Caminicellaceae</taxon>
        <taxon>Paramaledivibacter</taxon>
    </lineage>
</organism>
<reference evidence="2 3" key="1">
    <citation type="submission" date="2016-11" db="EMBL/GenBank/DDBJ databases">
        <authorList>
            <person name="Jaros S."/>
            <person name="Januszkiewicz K."/>
            <person name="Wedrychowicz H."/>
        </authorList>
    </citation>
    <scope>NUCLEOTIDE SEQUENCE [LARGE SCALE GENOMIC DNA]</scope>
    <source>
        <strain evidence="2 3">DSM 15212</strain>
    </source>
</reference>
<dbReference type="Gene3D" id="2.40.420.20">
    <property type="match status" value="1"/>
</dbReference>
<proteinExistence type="predicted"/>
<dbReference type="GO" id="GO:0015562">
    <property type="term" value="F:efflux transmembrane transporter activity"/>
    <property type="evidence" value="ECO:0007669"/>
    <property type="project" value="TreeGrafter"/>
</dbReference>
<protein>
    <submittedName>
        <fullName evidence="2">Multidrug efflux pump subunit AcrA (Membrane-fusion protein)</fullName>
    </submittedName>
</protein>
<evidence type="ECO:0000313" key="3">
    <source>
        <dbReference type="Proteomes" id="UP000184465"/>
    </source>
</evidence>
<evidence type="ECO:0000313" key="2">
    <source>
        <dbReference type="EMBL" id="SHK42601.1"/>
    </source>
</evidence>
<dbReference type="EMBL" id="FRAG01000059">
    <property type="protein sequence ID" value="SHK42601.1"/>
    <property type="molecule type" value="Genomic_DNA"/>
</dbReference>
<keyword evidence="1" id="KW-0175">Coiled coil</keyword>
<sequence length="323" mass="37396">MEKADLEEELEKRRLELKELKLKYDKLLIEKGSNSIYINEQILKELKEDLFQKEKEYLAYKALYEEGAESKNSFEIKEREYCTAKLDYENKKIELEMEMDTKKKDIEIIKVNIEKKELEIKELERKIEKCVVFAMSDGIIKEINFKMGMVLNYTMPVYILDDISKGFELKVAMDNEQCQYIKLGDEVRVSIKNKGKSLVSGEVRAIKDNKDDIDSKIVTIELEEADLIGGEIGEFYLGKKIGSYDYLVPRSAVYQNSEGKYVFVLQEKDGPLGKDYYVIKQKVTTGDSDNNFTGIYSGLLGNEKVVIYSNKNLSNGCQVRLER</sequence>
<dbReference type="AlphaFoldDB" id="A0A1M6SCY8"/>
<keyword evidence="3" id="KW-1185">Reference proteome</keyword>
<evidence type="ECO:0000256" key="1">
    <source>
        <dbReference type="SAM" id="Coils"/>
    </source>
</evidence>
<dbReference type="Proteomes" id="UP000184465">
    <property type="component" value="Unassembled WGS sequence"/>
</dbReference>
<gene>
    <name evidence="2" type="ORF">SAMN02745912_03274</name>
</gene>
<dbReference type="STRING" id="1121301.SAMN02745912_03274"/>